<evidence type="ECO:0000259" key="1">
    <source>
        <dbReference type="PROSITE" id="PS51725"/>
    </source>
</evidence>
<dbReference type="PROSITE" id="PS51725">
    <property type="entry name" value="ABM"/>
    <property type="match status" value="1"/>
</dbReference>
<evidence type="ECO:0000313" key="2">
    <source>
        <dbReference type="EMBL" id="CAB4959184.1"/>
    </source>
</evidence>
<gene>
    <name evidence="2" type="ORF">UFOPK3752_02165</name>
    <name evidence="3" type="ORF">UFOPK4150_01146</name>
</gene>
<dbReference type="InterPro" id="IPR011008">
    <property type="entry name" value="Dimeric_a/b-barrel"/>
</dbReference>
<sequence length="94" mass="10347">MSIVTVLDITFIADKAEEALGLFDDILVATRAFEGCEGVDVLVQQDDKTRVLVIERWASIEADTAYRAWRASEGPSPLAAYIAAAPTVRFFDPR</sequence>
<dbReference type="Gene3D" id="3.30.70.100">
    <property type="match status" value="1"/>
</dbReference>
<dbReference type="InterPro" id="IPR007138">
    <property type="entry name" value="ABM_dom"/>
</dbReference>
<dbReference type="EMBL" id="CAFBPU010000021">
    <property type="protein sequence ID" value="CAB5032470.1"/>
    <property type="molecule type" value="Genomic_DNA"/>
</dbReference>
<accession>A0A6J7L0A8</accession>
<organism evidence="2">
    <name type="scientific">freshwater metagenome</name>
    <dbReference type="NCBI Taxonomy" id="449393"/>
    <lineage>
        <taxon>unclassified sequences</taxon>
        <taxon>metagenomes</taxon>
        <taxon>ecological metagenomes</taxon>
    </lineage>
</organism>
<protein>
    <submittedName>
        <fullName evidence="2">Unannotated protein</fullName>
    </submittedName>
</protein>
<dbReference type="AlphaFoldDB" id="A0A6J7L0A8"/>
<dbReference type="EMBL" id="CAFBND010000138">
    <property type="protein sequence ID" value="CAB4959184.1"/>
    <property type="molecule type" value="Genomic_DNA"/>
</dbReference>
<proteinExistence type="predicted"/>
<reference evidence="2" key="1">
    <citation type="submission" date="2020-05" db="EMBL/GenBank/DDBJ databases">
        <authorList>
            <person name="Chiriac C."/>
            <person name="Salcher M."/>
            <person name="Ghai R."/>
            <person name="Kavagutti S V."/>
        </authorList>
    </citation>
    <scope>NUCLEOTIDE SEQUENCE</scope>
</reference>
<evidence type="ECO:0000313" key="3">
    <source>
        <dbReference type="EMBL" id="CAB5032470.1"/>
    </source>
</evidence>
<feature type="domain" description="ABM" evidence="1">
    <location>
        <begin position="3"/>
        <end position="94"/>
    </location>
</feature>
<name>A0A6J7L0A8_9ZZZZ</name>
<dbReference type="SUPFAM" id="SSF54909">
    <property type="entry name" value="Dimeric alpha+beta barrel"/>
    <property type="match status" value="1"/>
</dbReference>
<dbReference type="Pfam" id="PF03992">
    <property type="entry name" value="ABM"/>
    <property type="match status" value="1"/>
</dbReference>